<evidence type="ECO:0000313" key="1">
    <source>
        <dbReference type="EMBL" id="CAB1453196.1"/>
    </source>
</evidence>
<reference evidence="1" key="1">
    <citation type="submission" date="2020-03" db="EMBL/GenBank/DDBJ databases">
        <authorList>
            <person name="Weist P."/>
        </authorList>
    </citation>
    <scope>NUCLEOTIDE SEQUENCE</scope>
</reference>
<accession>A0A9N7Z7E5</accession>
<dbReference type="EMBL" id="CADEAL010004160">
    <property type="protein sequence ID" value="CAB1453196.1"/>
    <property type="molecule type" value="Genomic_DNA"/>
</dbReference>
<keyword evidence="2" id="KW-1185">Reference proteome</keyword>
<dbReference type="Proteomes" id="UP001153269">
    <property type="component" value="Unassembled WGS sequence"/>
</dbReference>
<organism evidence="1 2">
    <name type="scientific">Pleuronectes platessa</name>
    <name type="common">European plaice</name>
    <dbReference type="NCBI Taxonomy" id="8262"/>
    <lineage>
        <taxon>Eukaryota</taxon>
        <taxon>Metazoa</taxon>
        <taxon>Chordata</taxon>
        <taxon>Craniata</taxon>
        <taxon>Vertebrata</taxon>
        <taxon>Euteleostomi</taxon>
        <taxon>Actinopterygii</taxon>
        <taxon>Neopterygii</taxon>
        <taxon>Teleostei</taxon>
        <taxon>Neoteleostei</taxon>
        <taxon>Acanthomorphata</taxon>
        <taxon>Carangaria</taxon>
        <taxon>Pleuronectiformes</taxon>
        <taxon>Pleuronectoidei</taxon>
        <taxon>Pleuronectidae</taxon>
        <taxon>Pleuronectes</taxon>
    </lineage>
</organism>
<evidence type="ECO:0000313" key="2">
    <source>
        <dbReference type="Proteomes" id="UP001153269"/>
    </source>
</evidence>
<protein>
    <submittedName>
        <fullName evidence="1">Uncharacterized protein</fullName>
    </submittedName>
</protein>
<comment type="caution">
    <text evidence="1">The sequence shown here is derived from an EMBL/GenBank/DDBJ whole genome shotgun (WGS) entry which is preliminary data.</text>
</comment>
<gene>
    <name evidence="1" type="ORF">PLEPLA_LOCUS40946</name>
</gene>
<proteinExistence type="predicted"/>
<sequence length="126" mass="13789">MRGCFAPYGPPSGHQRNKGGSIFLVRSQTFLIDVFCVFHPYCHPAPPTELPLPALFSIRMDLASSVRYSKSLHRTKADDRATTVRVTFRGVGALSGTPTGGLETPCYSVIKCPPTTEHIQTVFSPH</sequence>
<dbReference type="AlphaFoldDB" id="A0A9N7Z7E5"/>
<name>A0A9N7Z7E5_PLEPL</name>